<dbReference type="AlphaFoldDB" id="W4K952"/>
<organism evidence="2 3">
    <name type="scientific">Heterobasidion irregulare (strain TC 32-1)</name>
    <dbReference type="NCBI Taxonomy" id="747525"/>
    <lineage>
        <taxon>Eukaryota</taxon>
        <taxon>Fungi</taxon>
        <taxon>Dikarya</taxon>
        <taxon>Basidiomycota</taxon>
        <taxon>Agaricomycotina</taxon>
        <taxon>Agaricomycetes</taxon>
        <taxon>Russulales</taxon>
        <taxon>Bondarzewiaceae</taxon>
        <taxon>Heterobasidion</taxon>
        <taxon>Heterobasidion annosum species complex</taxon>
    </lineage>
</organism>
<dbReference type="STRING" id="747525.W4K952"/>
<dbReference type="KEGG" id="hir:HETIRDRAFT_427367"/>
<dbReference type="InParanoid" id="W4K952"/>
<evidence type="ECO:0000313" key="2">
    <source>
        <dbReference type="EMBL" id="ETW82303.1"/>
    </source>
</evidence>
<keyword evidence="3" id="KW-1185">Reference proteome</keyword>
<dbReference type="HOGENOM" id="CLU_167733_0_0_1"/>
<dbReference type="PANTHER" id="PTHR40460:SF1">
    <property type="entry name" value="CSBD-LIKE DOMAIN-CONTAINING PROTEIN"/>
    <property type="match status" value="1"/>
</dbReference>
<proteinExistence type="predicted"/>
<feature type="region of interest" description="Disordered" evidence="1">
    <location>
        <begin position="1"/>
        <end position="20"/>
    </location>
</feature>
<evidence type="ECO:0008006" key="4">
    <source>
        <dbReference type="Google" id="ProtNLM"/>
    </source>
</evidence>
<protein>
    <recommendedName>
        <fullName evidence="4">CsbD-like domain-containing protein</fullName>
    </recommendedName>
</protein>
<dbReference type="RefSeq" id="XP_009546833.1">
    <property type="nucleotide sequence ID" value="XM_009548538.1"/>
</dbReference>
<gene>
    <name evidence="2" type="ORF">HETIRDRAFT_427367</name>
</gene>
<dbReference type="Proteomes" id="UP000030671">
    <property type="component" value="Unassembled WGS sequence"/>
</dbReference>
<dbReference type="GeneID" id="20674201"/>
<dbReference type="PANTHER" id="PTHR40460">
    <property type="entry name" value="CHROMOSOME 1, WHOLE GENOME SHOTGUN SEQUENCE"/>
    <property type="match status" value="1"/>
</dbReference>
<name>W4K952_HETIT</name>
<dbReference type="EMBL" id="KI925458">
    <property type="protein sequence ID" value="ETW82303.1"/>
    <property type="molecule type" value="Genomic_DNA"/>
</dbReference>
<dbReference type="OrthoDB" id="9999611at2759"/>
<evidence type="ECO:0000256" key="1">
    <source>
        <dbReference type="SAM" id="MobiDB-lite"/>
    </source>
</evidence>
<evidence type="ECO:0000313" key="3">
    <source>
        <dbReference type="Proteomes" id="UP000030671"/>
    </source>
</evidence>
<sequence length="104" mass="10902">MPSDKQSTNAAGNNASDMTGQYHSIKGNIVELVGNYTGATAWKTSGQQEHLAGEREINEAQAQAFAQGMADRAEGKIDAVVGAVTGDRQREISGNAKHDIGKTA</sequence>
<reference evidence="2 3" key="1">
    <citation type="journal article" date="2012" name="New Phytol.">
        <title>Insight into trade-off between wood decay and parasitism from the genome of a fungal forest pathogen.</title>
        <authorList>
            <person name="Olson A."/>
            <person name="Aerts A."/>
            <person name="Asiegbu F."/>
            <person name="Belbahri L."/>
            <person name="Bouzid O."/>
            <person name="Broberg A."/>
            <person name="Canback B."/>
            <person name="Coutinho P.M."/>
            <person name="Cullen D."/>
            <person name="Dalman K."/>
            <person name="Deflorio G."/>
            <person name="van Diepen L.T."/>
            <person name="Dunand C."/>
            <person name="Duplessis S."/>
            <person name="Durling M."/>
            <person name="Gonthier P."/>
            <person name="Grimwood J."/>
            <person name="Fossdal C.G."/>
            <person name="Hansson D."/>
            <person name="Henrissat B."/>
            <person name="Hietala A."/>
            <person name="Himmelstrand K."/>
            <person name="Hoffmeister D."/>
            <person name="Hogberg N."/>
            <person name="James T.Y."/>
            <person name="Karlsson M."/>
            <person name="Kohler A."/>
            <person name="Kues U."/>
            <person name="Lee Y.H."/>
            <person name="Lin Y.C."/>
            <person name="Lind M."/>
            <person name="Lindquist E."/>
            <person name="Lombard V."/>
            <person name="Lucas S."/>
            <person name="Lunden K."/>
            <person name="Morin E."/>
            <person name="Murat C."/>
            <person name="Park J."/>
            <person name="Raffaello T."/>
            <person name="Rouze P."/>
            <person name="Salamov A."/>
            <person name="Schmutz J."/>
            <person name="Solheim H."/>
            <person name="Stahlberg J."/>
            <person name="Velez H."/>
            <person name="de Vries R.P."/>
            <person name="Wiebenga A."/>
            <person name="Woodward S."/>
            <person name="Yakovlev I."/>
            <person name="Garbelotto M."/>
            <person name="Martin F."/>
            <person name="Grigoriev I.V."/>
            <person name="Stenlid J."/>
        </authorList>
    </citation>
    <scope>NUCLEOTIDE SEQUENCE [LARGE SCALE GENOMIC DNA]</scope>
    <source>
        <strain evidence="2 3">TC 32-1</strain>
    </source>
</reference>
<accession>W4K952</accession>